<dbReference type="HOGENOM" id="CLU_001570_15_5_1"/>
<dbReference type="FunFam" id="1.10.630.10:FF:000022">
    <property type="entry name" value="Taxadiene 5-alpha hydroxylase"/>
    <property type="match status" value="1"/>
</dbReference>
<dbReference type="GO" id="GO:0016705">
    <property type="term" value="F:oxidoreductase activity, acting on paired donors, with incorporation or reduction of molecular oxygen"/>
    <property type="evidence" value="ECO:0007669"/>
    <property type="project" value="InterPro"/>
</dbReference>
<evidence type="ECO:0000256" key="8">
    <source>
        <dbReference type="RuleBase" id="RU000461"/>
    </source>
</evidence>
<dbReference type="Gramene" id="EFJ32110">
    <property type="protein sequence ID" value="EFJ32110"/>
    <property type="gene ID" value="SELMODRAFT_144826"/>
</dbReference>
<feature type="binding site" description="axial binding residue" evidence="7">
    <location>
        <position position="434"/>
    </location>
    <ligand>
        <name>heme</name>
        <dbReference type="ChEBI" id="CHEBI:30413"/>
    </ligand>
    <ligandPart>
        <name>Fe</name>
        <dbReference type="ChEBI" id="CHEBI:18248"/>
    </ligandPart>
</feature>
<dbReference type="InParanoid" id="D8R8R8"/>
<keyword evidence="11" id="KW-1185">Reference proteome</keyword>
<evidence type="ECO:0000256" key="3">
    <source>
        <dbReference type="ARBA" id="ARBA00022723"/>
    </source>
</evidence>
<dbReference type="InterPro" id="IPR002401">
    <property type="entry name" value="Cyt_P450_E_grp-I"/>
</dbReference>
<evidence type="ECO:0000256" key="4">
    <source>
        <dbReference type="ARBA" id="ARBA00023002"/>
    </source>
</evidence>
<dbReference type="PRINTS" id="PR00385">
    <property type="entry name" value="P450"/>
</dbReference>
<dbReference type="InterPro" id="IPR001128">
    <property type="entry name" value="Cyt_P450"/>
</dbReference>
<keyword evidence="5 7" id="KW-0408">Iron</keyword>
<protein>
    <recommendedName>
        <fullName evidence="12">Cytochrome P450</fullName>
    </recommendedName>
</protein>
<dbReference type="GO" id="GO:0020037">
    <property type="term" value="F:heme binding"/>
    <property type="evidence" value="ECO:0007669"/>
    <property type="project" value="InterPro"/>
</dbReference>
<organism evidence="11">
    <name type="scientific">Selaginella moellendorffii</name>
    <name type="common">Spikemoss</name>
    <dbReference type="NCBI Taxonomy" id="88036"/>
    <lineage>
        <taxon>Eukaryota</taxon>
        <taxon>Viridiplantae</taxon>
        <taxon>Streptophyta</taxon>
        <taxon>Embryophyta</taxon>
        <taxon>Tracheophyta</taxon>
        <taxon>Lycopodiopsida</taxon>
        <taxon>Selaginellales</taxon>
        <taxon>Selaginellaceae</taxon>
        <taxon>Selaginella</taxon>
    </lineage>
</organism>
<comment type="cofactor">
    <cofactor evidence="7">
        <name>heme</name>
        <dbReference type="ChEBI" id="CHEBI:30413"/>
    </cofactor>
</comment>
<evidence type="ECO:0000256" key="6">
    <source>
        <dbReference type="ARBA" id="ARBA00023033"/>
    </source>
</evidence>
<dbReference type="OMA" id="HILPWAT"/>
<name>D8R8R8_SELML</name>
<dbReference type="Proteomes" id="UP000001514">
    <property type="component" value="Unassembled WGS sequence"/>
</dbReference>
<dbReference type="PRINTS" id="PR00463">
    <property type="entry name" value="EP450I"/>
</dbReference>
<comment type="similarity">
    <text evidence="1 8">Belongs to the cytochrome P450 family.</text>
</comment>
<evidence type="ECO:0000256" key="9">
    <source>
        <dbReference type="SAM" id="SignalP"/>
    </source>
</evidence>
<keyword evidence="6 8" id="KW-0503">Monooxygenase</keyword>
<dbReference type="SUPFAM" id="SSF48264">
    <property type="entry name" value="Cytochrome P450"/>
    <property type="match status" value="1"/>
</dbReference>
<sequence>MMIVVFFLVSTALLILTRSLLQFLRNSSSNSSSSSKGRVPPGSLGVPVIGDSLNFVKALKRNDPWRFYGEKRAKYGPVFKMSLLGSPVVILPAPAGHKLLFGSEEKLMVNSWPVGFKRLLGPGSLTSLTGEDFKRMKKVFMSFLKPEALQRYVPRVSQLSLKHLEDHWEAYAGEEFAIYPAVKSFIFSVACSSFMSLETEEEQLELEEPFAIWTKGLLQLPVNIPGTLFHKALKRREVIHDLLGRLISKRRQEFLQGRASESSDMLSVMLSYRNEDGKPACTDAEIKDNLLLLLFAAHDTSSSTLTLSLKFLAENPYWRNQVLQENLAISQEKSGQDGYSLEWDDLRGMKVSWRVLQETLRLQPPALSGYREVIQDFEFGDYLIPKGWKACWTVVSHRLPEFFPDPEKFDPSRFEGDGPTPYTYVPFGGGPRMCPGNEYAKMVMLVLLHHLVLRFDWQLADPDEGVTMDPMPMPQNGLNVKLHKRT</sequence>
<feature type="signal peptide" evidence="9">
    <location>
        <begin position="1"/>
        <end position="19"/>
    </location>
</feature>
<dbReference type="Pfam" id="PF00067">
    <property type="entry name" value="p450"/>
    <property type="match status" value="1"/>
</dbReference>
<dbReference type="eggNOG" id="KOG0157">
    <property type="taxonomic scope" value="Eukaryota"/>
</dbReference>
<reference evidence="10 11" key="1">
    <citation type="journal article" date="2011" name="Science">
        <title>The Selaginella genome identifies genetic changes associated with the evolution of vascular plants.</title>
        <authorList>
            <person name="Banks J.A."/>
            <person name="Nishiyama T."/>
            <person name="Hasebe M."/>
            <person name="Bowman J.L."/>
            <person name="Gribskov M."/>
            <person name="dePamphilis C."/>
            <person name="Albert V.A."/>
            <person name="Aono N."/>
            <person name="Aoyama T."/>
            <person name="Ambrose B.A."/>
            <person name="Ashton N.W."/>
            <person name="Axtell M.J."/>
            <person name="Barker E."/>
            <person name="Barker M.S."/>
            <person name="Bennetzen J.L."/>
            <person name="Bonawitz N.D."/>
            <person name="Chapple C."/>
            <person name="Cheng C."/>
            <person name="Correa L.G."/>
            <person name="Dacre M."/>
            <person name="DeBarry J."/>
            <person name="Dreyer I."/>
            <person name="Elias M."/>
            <person name="Engstrom E.M."/>
            <person name="Estelle M."/>
            <person name="Feng L."/>
            <person name="Finet C."/>
            <person name="Floyd S.K."/>
            <person name="Frommer W.B."/>
            <person name="Fujita T."/>
            <person name="Gramzow L."/>
            <person name="Gutensohn M."/>
            <person name="Harholt J."/>
            <person name="Hattori M."/>
            <person name="Heyl A."/>
            <person name="Hirai T."/>
            <person name="Hiwatashi Y."/>
            <person name="Ishikawa M."/>
            <person name="Iwata M."/>
            <person name="Karol K.G."/>
            <person name="Koehler B."/>
            <person name="Kolukisaoglu U."/>
            <person name="Kubo M."/>
            <person name="Kurata T."/>
            <person name="Lalonde S."/>
            <person name="Li K."/>
            <person name="Li Y."/>
            <person name="Litt A."/>
            <person name="Lyons E."/>
            <person name="Manning G."/>
            <person name="Maruyama T."/>
            <person name="Michael T.P."/>
            <person name="Mikami K."/>
            <person name="Miyazaki S."/>
            <person name="Morinaga S."/>
            <person name="Murata T."/>
            <person name="Mueller-Roeber B."/>
            <person name="Nelson D.R."/>
            <person name="Obara M."/>
            <person name="Oguri Y."/>
            <person name="Olmstead R.G."/>
            <person name="Onodera N."/>
            <person name="Petersen B.L."/>
            <person name="Pils B."/>
            <person name="Prigge M."/>
            <person name="Rensing S.A."/>
            <person name="Riano-Pachon D.M."/>
            <person name="Roberts A.W."/>
            <person name="Sato Y."/>
            <person name="Scheller H.V."/>
            <person name="Schulz B."/>
            <person name="Schulz C."/>
            <person name="Shakirov E.V."/>
            <person name="Shibagaki N."/>
            <person name="Shinohara N."/>
            <person name="Shippen D.E."/>
            <person name="Soerensen I."/>
            <person name="Sotooka R."/>
            <person name="Sugimoto N."/>
            <person name="Sugita M."/>
            <person name="Sumikawa N."/>
            <person name="Tanurdzic M."/>
            <person name="Theissen G."/>
            <person name="Ulvskov P."/>
            <person name="Wakazuki S."/>
            <person name="Weng J.K."/>
            <person name="Willats W.W."/>
            <person name="Wipf D."/>
            <person name="Wolf P.G."/>
            <person name="Yang L."/>
            <person name="Zimmer A.D."/>
            <person name="Zhu Q."/>
            <person name="Mitros T."/>
            <person name="Hellsten U."/>
            <person name="Loque D."/>
            <person name="Otillar R."/>
            <person name="Salamov A."/>
            <person name="Schmutz J."/>
            <person name="Shapiro H."/>
            <person name="Lindquist E."/>
            <person name="Lucas S."/>
            <person name="Rokhsar D."/>
            <person name="Grigoriev I.V."/>
        </authorList>
    </citation>
    <scope>NUCLEOTIDE SEQUENCE [LARGE SCALE GENOMIC DNA]</scope>
</reference>
<evidence type="ECO:0008006" key="12">
    <source>
        <dbReference type="Google" id="ProtNLM"/>
    </source>
</evidence>
<feature type="chain" id="PRO_5003121593" description="Cytochrome P450" evidence="9">
    <location>
        <begin position="20"/>
        <end position="486"/>
    </location>
</feature>
<evidence type="ECO:0000313" key="10">
    <source>
        <dbReference type="EMBL" id="EFJ32110.1"/>
    </source>
</evidence>
<dbReference type="KEGG" id="smo:SELMODRAFT_144826"/>
<evidence type="ECO:0000256" key="2">
    <source>
        <dbReference type="ARBA" id="ARBA00022617"/>
    </source>
</evidence>
<gene>
    <name evidence="10" type="ORF">SELMODRAFT_144826</name>
</gene>
<dbReference type="GO" id="GO:0004497">
    <property type="term" value="F:monooxygenase activity"/>
    <property type="evidence" value="ECO:0000318"/>
    <property type="project" value="GO_Central"/>
</dbReference>
<dbReference type="Gene3D" id="1.10.630.10">
    <property type="entry name" value="Cytochrome P450"/>
    <property type="match status" value="1"/>
</dbReference>
<proteinExistence type="inferred from homology"/>
<dbReference type="STRING" id="88036.D8R8R8"/>
<evidence type="ECO:0000256" key="5">
    <source>
        <dbReference type="ARBA" id="ARBA00023004"/>
    </source>
</evidence>
<keyword evidence="9" id="KW-0732">Signal</keyword>
<evidence type="ECO:0000256" key="1">
    <source>
        <dbReference type="ARBA" id="ARBA00010617"/>
    </source>
</evidence>
<keyword evidence="2 7" id="KW-0349">Heme</keyword>
<dbReference type="PANTHER" id="PTHR24286">
    <property type="entry name" value="CYTOCHROME P450 26"/>
    <property type="match status" value="1"/>
</dbReference>
<dbReference type="GO" id="GO:0005506">
    <property type="term" value="F:iron ion binding"/>
    <property type="evidence" value="ECO:0007669"/>
    <property type="project" value="InterPro"/>
</dbReference>
<keyword evidence="4 8" id="KW-0560">Oxidoreductase</keyword>
<dbReference type="PANTHER" id="PTHR24286:SF384">
    <property type="entry name" value="P450, PUTATIVE (EUROFUNG)-RELATED"/>
    <property type="match status" value="1"/>
</dbReference>
<dbReference type="InterPro" id="IPR017972">
    <property type="entry name" value="Cyt_P450_CS"/>
</dbReference>
<evidence type="ECO:0000313" key="11">
    <source>
        <dbReference type="Proteomes" id="UP000001514"/>
    </source>
</evidence>
<accession>D8R8R8</accession>
<dbReference type="OrthoDB" id="1055148at2759"/>
<dbReference type="AlphaFoldDB" id="D8R8R8"/>
<dbReference type="PROSITE" id="PS00086">
    <property type="entry name" value="CYTOCHROME_P450"/>
    <property type="match status" value="1"/>
</dbReference>
<evidence type="ECO:0000256" key="7">
    <source>
        <dbReference type="PIRSR" id="PIRSR602401-1"/>
    </source>
</evidence>
<dbReference type="FunCoup" id="D8R8R8">
    <property type="interactions" value="173"/>
</dbReference>
<keyword evidence="3 7" id="KW-0479">Metal-binding</keyword>
<dbReference type="EMBL" id="GL377573">
    <property type="protein sequence ID" value="EFJ32110.1"/>
    <property type="molecule type" value="Genomic_DNA"/>
</dbReference>
<dbReference type="InterPro" id="IPR036396">
    <property type="entry name" value="Cyt_P450_sf"/>
</dbReference>